<dbReference type="InterPro" id="IPR013098">
    <property type="entry name" value="Ig_I-set"/>
</dbReference>
<evidence type="ECO:0000313" key="5">
    <source>
        <dbReference type="Ensembl" id="ENSCABP00000025195.1"/>
    </source>
</evidence>
<evidence type="ECO:0008006" key="7">
    <source>
        <dbReference type="Google" id="ProtNLM"/>
    </source>
</evidence>
<sequence length="335" mass="37307">QLKENLPQLSHGKKVKTKYSLRLEELPLSLQHAGRSDPRESRPVVVKEQMMLPEFDLREIYQKSVIARAGDNIKIEIPVLGHPRPTVTWKKEDQLLKQTHRVNFENTATATILTINECTRDDSGRYPLSAKNIVGEVSDVITVLVHDIPGPPMGPIKFDEVSSDFVIFSWEPPQNDGGITGYTVEKRDLPNGRWLKANFSNILETDFTVSGLTEDAAYEFRVIARNAAGAVSQPSEPSDAVTCRDDIEAPRIMVDAKYKDILVVKGGEVFRLEADVAGRPPPTLTWTKDEKDDPRQLGIPIVAKDLVIPPAFKLLFTTFSVLAGEDLKVDIPFVG</sequence>
<keyword evidence="2" id="KW-0393">Immunoglobulin domain</keyword>
<evidence type="ECO:0000259" key="3">
    <source>
        <dbReference type="PROSITE" id="PS50835"/>
    </source>
</evidence>
<dbReference type="SMART" id="SM00060">
    <property type="entry name" value="FN3"/>
    <property type="match status" value="1"/>
</dbReference>
<dbReference type="PROSITE" id="PS50835">
    <property type="entry name" value="IG_LIKE"/>
    <property type="match status" value="1"/>
</dbReference>
<dbReference type="PRINTS" id="PR00014">
    <property type="entry name" value="FNTYPEIII"/>
</dbReference>
<proteinExistence type="predicted"/>
<keyword evidence="6" id="KW-1185">Reference proteome</keyword>
<dbReference type="GO" id="GO:0031430">
    <property type="term" value="C:M band"/>
    <property type="evidence" value="ECO:0007669"/>
    <property type="project" value="TreeGrafter"/>
</dbReference>
<dbReference type="InterPro" id="IPR013783">
    <property type="entry name" value="Ig-like_fold"/>
</dbReference>
<dbReference type="InterPro" id="IPR003599">
    <property type="entry name" value="Ig_sub"/>
</dbReference>
<dbReference type="SUPFAM" id="SSF48726">
    <property type="entry name" value="Immunoglobulin"/>
    <property type="match status" value="1"/>
</dbReference>
<dbReference type="GeneTree" id="ENSGT01150000286978"/>
<dbReference type="PROSITE" id="PS50853">
    <property type="entry name" value="FN3"/>
    <property type="match status" value="1"/>
</dbReference>
<protein>
    <recommendedName>
        <fullName evidence="7">Titin</fullName>
    </recommendedName>
</protein>
<keyword evidence="1" id="KW-0677">Repeat</keyword>
<reference evidence="5" key="2">
    <citation type="submission" date="2025-09" db="UniProtKB">
        <authorList>
            <consortium name="Ensembl"/>
        </authorList>
    </citation>
    <scope>IDENTIFICATION</scope>
</reference>
<accession>A0A8C0J0P1</accession>
<dbReference type="PANTHER" id="PTHR14340:SF9">
    <property type="entry name" value="FIBRONECTIN TYPE-III DOMAIN-CONTAINING PROTEIN"/>
    <property type="match status" value="1"/>
</dbReference>
<dbReference type="GO" id="GO:0048738">
    <property type="term" value="P:cardiac muscle tissue development"/>
    <property type="evidence" value="ECO:0007669"/>
    <property type="project" value="TreeGrafter"/>
</dbReference>
<dbReference type="Proteomes" id="UP000694404">
    <property type="component" value="Unplaced"/>
</dbReference>
<dbReference type="SMART" id="SM00409">
    <property type="entry name" value="IG"/>
    <property type="match status" value="1"/>
</dbReference>
<evidence type="ECO:0000259" key="4">
    <source>
        <dbReference type="PROSITE" id="PS50853"/>
    </source>
</evidence>
<evidence type="ECO:0000256" key="1">
    <source>
        <dbReference type="ARBA" id="ARBA00022737"/>
    </source>
</evidence>
<feature type="domain" description="Ig-like" evidence="3">
    <location>
        <begin position="53"/>
        <end position="142"/>
    </location>
</feature>
<dbReference type="InterPro" id="IPR036116">
    <property type="entry name" value="FN3_sf"/>
</dbReference>
<evidence type="ECO:0000256" key="2">
    <source>
        <dbReference type="ARBA" id="ARBA00023319"/>
    </source>
</evidence>
<dbReference type="Pfam" id="PF07679">
    <property type="entry name" value="I-set"/>
    <property type="match status" value="1"/>
</dbReference>
<feature type="domain" description="Fibronectin type-III" evidence="4">
    <location>
        <begin position="151"/>
        <end position="246"/>
    </location>
</feature>
<dbReference type="FunFam" id="2.60.40.10:FF:000002">
    <property type="entry name" value="Titin a"/>
    <property type="match status" value="1"/>
</dbReference>
<dbReference type="GO" id="GO:0008307">
    <property type="term" value="F:structural constituent of muscle"/>
    <property type="evidence" value="ECO:0007669"/>
    <property type="project" value="TreeGrafter"/>
</dbReference>
<reference evidence="5" key="1">
    <citation type="submission" date="2025-08" db="UniProtKB">
        <authorList>
            <consortium name="Ensembl"/>
        </authorList>
    </citation>
    <scope>IDENTIFICATION</scope>
</reference>
<dbReference type="FunFam" id="2.60.40.10:FF:000011">
    <property type="entry name" value="Titin b"/>
    <property type="match status" value="1"/>
</dbReference>
<dbReference type="Pfam" id="PF00041">
    <property type="entry name" value="fn3"/>
    <property type="match status" value="1"/>
</dbReference>
<dbReference type="CDD" id="cd00063">
    <property type="entry name" value="FN3"/>
    <property type="match status" value="1"/>
</dbReference>
<dbReference type="InterPro" id="IPR007110">
    <property type="entry name" value="Ig-like_dom"/>
</dbReference>
<dbReference type="Ensembl" id="ENSCABT00000027617.1">
    <property type="protein sequence ID" value="ENSCABP00000025195.1"/>
    <property type="gene ID" value="ENSCABG00000018554.1"/>
</dbReference>
<name>A0A8C0J0P1_CHEAB</name>
<dbReference type="InterPro" id="IPR003961">
    <property type="entry name" value="FN3_dom"/>
</dbReference>
<dbReference type="PANTHER" id="PTHR14340">
    <property type="entry name" value="MICROFIBRIL-ASSOCIATED GLYCOPROTEIN 3"/>
    <property type="match status" value="1"/>
</dbReference>
<dbReference type="GO" id="GO:0045214">
    <property type="term" value="P:sarcomere organization"/>
    <property type="evidence" value="ECO:0007669"/>
    <property type="project" value="TreeGrafter"/>
</dbReference>
<dbReference type="InterPro" id="IPR036179">
    <property type="entry name" value="Ig-like_dom_sf"/>
</dbReference>
<evidence type="ECO:0000313" key="6">
    <source>
        <dbReference type="Proteomes" id="UP000694404"/>
    </source>
</evidence>
<dbReference type="CDD" id="cd05748">
    <property type="entry name" value="Ig_Titin_like"/>
    <property type="match status" value="1"/>
</dbReference>
<dbReference type="SUPFAM" id="SSF49265">
    <property type="entry name" value="Fibronectin type III"/>
    <property type="match status" value="1"/>
</dbReference>
<dbReference type="Gene3D" id="2.60.40.10">
    <property type="entry name" value="Immunoglobulins"/>
    <property type="match status" value="3"/>
</dbReference>
<dbReference type="AlphaFoldDB" id="A0A8C0J0P1"/>
<organism evidence="5 6">
    <name type="scientific">Chelonoidis abingdonii</name>
    <name type="common">Abingdon island giant tortoise</name>
    <name type="synonym">Testudo abingdonii</name>
    <dbReference type="NCBI Taxonomy" id="106734"/>
    <lineage>
        <taxon>Eukaryota</taxon>
        <taxon>Metazoa</taxon>
        <taxon>Chordata</taxon>
        <taxon>Craniata</taxon>
        <taxon>Vertebrata</taxon>
        <taxon>Euteleostomi</taxon>
        <taxon>Archelosauria</taxon>
        <taxon>Testudinata</taxon>
        <taxon>Testudines</taxon>
        <taxon>Cryptodira</taxon>
        <taxon>Durocryptodira</taxon>
        <taxon>Testudinoidea</taxon>
        <taxon>Testudinidae</taxon>
        <taxon>Chelonoidis</taxon>
    </lineage>
</organism>